<dbReference type="RefSeq" id="WP_053381892.1">
    <property type="nucleotide sequence ID" value="NZ_CP011801.1"/>
</dbReference>
<dbReference type="GO" id="GO:0008237">
    <property type="term" value="F:metallopeptidase activity"/>
    <property type="evidence" value="ECO:0007669"/>
    <property type="project" value="InterPro"/>
</dbReference>
<evidence type="ECO:0000256" key="1">
    <source>
        <dbReference type="ARBA" id="ARBA00005836"/>
    </source>
</evidence>
<dbReference type="Proteomes" id="UP000069205">
    <property type="component" value="Chromosome"/>
</dbReference>
<dbReference type="Pfam" id="PF19289">
    <property type="entry name" value="PmbA_TldD_3rd"/>
    <property type="match status" value="1"/>
</dbReference>
<evidence type="ECO:0000259" key="3">
    <source>
        <dbReference type="Pfam" id="PF01523"/>
    </source>
</evidence>
<proteinExistence type="inferred from homology"/>
<feature type="domain" description="Metalloprotease TldD/E N-terminal" evidence="3">
    <location>
        <begin position="46"/>
        <end position="99"/>
    </location>
</feature>
<dbReference type="Pfam" id="PF19290">
    <property type="entry name" value="PmbA_TldD_2nd"/>
    <property type="match status" value="1"/>
</dbReference>
<keyword evidence="7" id="KW-1185">Reference proteome</keyword>
<organism evidence="6 7">
    <name type="scientific">Nitrospira moscoviensis</name>
    <dbReference type="NCBI Taxonomy" id="42253"/>
    <lineage>
        <taxon>Bacteria</taxon>
        <taxon>Pseudomonadati</taxon>
        <taxon>Nitrospirota</taxon>
        <taxon>Nitrospiria</taxon>
        <taxon>Nitrospirales</taxon>
        <taxon>Nitrospiraceae</taxon>
        <taxon>Nitrospira</taxon>
    </lineage>
</organism>
<feature type="domain" description="Metalloprotease TldD/E central" evidence="5">
    <location>
        <begin position="133"/>
        <end position="203"/>
    </location>
</feature>
<dbReference type="OrthoDB" id="9763230at2"/>
<dbReference type="InterPro" id="IPR045570">
    <property type="entry name" value="Metalloprtase-TldD/E_cen_dom"/>
</dbReference>
<evidence type="ECO:0000259" key="4">
    <source>
        <dbReference type="Pfam" id="PF19289"/>
    </source>
</evidence>
<evidence type="ECO:0000256" key="2">
    <source>
        <dbReference type="SAM" id="MobiDB-lite"/>
    </source>
</evidence>
<dbReference type="EMBL" id="CP011801">
    <property type="protein sequence ID" value="ALA61198.1"/>
    <property type="molecule type" value="Genomic_DNA"/>
</dbReference>
<gene>
    <name evidence="6" type="ORF">NITMOv2_4830</name>
</gene>
<dbReference type="InterPro" id="IPR035068">
    <property type="entry name" value="TldD/PmbA_N"/>
</dbReference>
<comment type="similarity">
    <text evidence="1">Belongs to the peptidase U62 family.</text>
</comment>
<evidence type="ECO:0000313" key="7">
    <source>
        <dbReference type="Proteomes" id="UP000069205"/>
    </source>
</evidence>
<accession>A0A0K2GJR6</accession>
<dbReference type="Gene3D" id="3.30.2290.10">
    <property type="entry name" value="PmbA/TldD superfamily"/>
    <property type="match status" value="1"/>
</dbReference>
<dbReference type="STRING" id="42253.NITMOv2_4830"/>
<protein>
    <submittedName>
        <fullName evidence="6">Putative Peptidase U62, TldE-like</fullName>
    </submittedName>
</protein>
<dbReference type="SUPFAM" id="SSF111283">
    <property type="entry name" value="Putative modulator of DNA gyrase, PmbA/TldD"/>
    <property type="match status" value="1"/>
</dbReference>
<dbReference type="KEGG" id="nmv:NITMOv2_4830"/>
<dbReference type="InterPro" id="IPR002510">
    <property type="entry name" value="Metalloprtase-TldD/E_N"/>
</dbReference>
<dbReference type="GO" id="GO:0006508">
    <property type="term" value="P:proteolysis"/>
    <property type="evidence" value="ECO:0007669"/>
    <property type="project" value="InterPro"/>
</dbReference>
<feature type="domain" description="Metalloprotease TldD/E C-terminal" evidence="4">
    <location>
        <begin position="230"/>
        <end position="443"/>
    </location>
</feature>
<evidence type="ECO:0000313" key="6">
    <source>
        <dbReference type="EMBL" id="ALA61198.1"/>
    </source>
</evidence>
<dbReference type="AlphaFoldDB" id="A0A0K2GJR6"/>
<sequence length="448" mass="48716">MTSVATAKAWPKMTGREEFAFLADLVLTRSSGDDTLVTLHDQHVGTTRFANNQIIQNVNTRRGTLSITVALGRKRGTASTTDFTAGSIQETLARAERIARLSPEDPEYLPPPPPTAFPARPTARPETAAAGPARRLEYANEAIGHCRMENMMAAGIVASSTASVGVAASNQLFAYEERTDARFSVTVQAGDATGWSAAAHRSIDHLRIQERTLAAIHKAKLGRDPRDLAPGRYPVILEPAAVAGLWTGLIWSLDAKSYDKGTSPFAQQLGRRIVDERLTLQNLPGHADLLGVGFTSEGVPSEAAVWIDRGVLRQLSYDRYTAAVHRLTAIPTLEAPSLSVAGAARDRVQDVVKQADRAILVTNFWYIRTVNPTDLTLTGMTRDGTFLIEKGEIVAAVKNFRFHESPLRAFQHLDAWTVPLEAVTSETGKMLVPAVALPEFHFSSATRF</sequence>
<reference evidence="6 7" key="1">
    <citation type="journal article" date="2015" name="Proc. Natl. Acad. Sci. U.S.A.">
        <title>Expanded metabolic versatility of ubiquitous nitrite-oxidizing bacteria from the genus Nitrospira.</title>
        <authorList>
            <person name="Koch H."/>
            <person name="Lucker S."/>
            <person name="Albertsen M."/>
            <person name="Kitzinger K."/>
            <person name="Herbold C."/>
            <person name="Spieck E."/>
            <person name="Nielsen P.H."/>
            <person name="Wagner M."/>
            <person name="Daims H."/>
        </authorList>
    </citation>
    <scope>NUCLEOTIDE SEQUENCE [LARGE SCALE GENOMIC DNA]</scope>
    <source>
        <strain evidence="6 7">NSP M-1</strain>
    </source>
</reference>
<feature type="compositionally biased region" description="Low complexity" evidence="2">
    <location>
        <begin position="117"/>
        <end position="132"/>
    </location>
</feature>
<dbReference type="PANTHER" id="PTHR43666:SF1">
    <property type="entry name" value="CONSERVED PROTEIN"/>
    <property type="match status" value="1"/>
</dbReference>
<dbReference type="InterPro" id="IPR045569">
    <property type="entry name" value="Metalloprtase-TldD/E_C"/>
</dbReference>
<dbReference type="InterPro" id="IPR036059">
    <property type="entry name" value="TldD/PmbA_sf"/>
</dbReference>
<name>A0A0K2GJR6_NITMO</name>
<feature type="region of interest" description="Disordered" evidence="2">
    <location>
        <begin position="103"/>
        <end position="132"/>
    </location>
</feature>
<dbReference type="PATRIC" id="fig|42253.5.peg.4763"/>
<evidence type="ECO:0000259" key="5">
    <source>
        <dbReference type="Pfam" id="PF19290"/>
    </source>
</evidence>
<dbReference type="Pfam" id="PF01523">
    <property type="entry name" value="PmbA_TldD_1st"/>
    <property type="match status" value="1"/>
</dbReference>
<dbReference type="PANTHER" id="PTHR43666">
    <property type="entry name" value="TLDD PROTEIN"/>
    <property type="match status" value="1"/>
</dbReference>